<comment type="caution">
    <text evidence="1">The sequence shown here is derived from an EMBL/GenBank/DDBJ whole genome shotgun (WGS) entry which is preliminary data.</text>
</comment>
<organism evidence="1 2">
    <name type="scientific">Ileibacterium valens</name>
    <dbReference type="NCBI Taxonomy" id="1862668"/>
    <lineage>
        <taxon>Bacteria</taxon>
        <taxon>Bacillati</taxon>
        <taxon>Bacillota</taxon>
        <taxon>Erysipelotrichia</taxon>
        <taxon>Erysipelotrichales</taxon>
        <taxon>Erysipelotrichaceae</taxon>
        <taxon>Ileibacterium</taxon>
    </lineage>
</organism>
<dbReference type="RefSeq" id="WP_075817888.1">
    <property type="nucleotide sequence ID" value="NZ_CAPNHH010000108.1"/>
</dbReference>
<name>A0A1U7NIG1_9FIRM</name>
<dbReference type="AlphaFoldDB" id="A0A1U7NIG1"/>
<protein>
    <submittedName>
        <fullName evidence="1">Uncharacterized protein</fullName>
    </submittedName>
</protein>
<evidence type="ECO:0000313" key="2">
    <source>
        <dbReference type="Proteomes" id="UP000186341"/>
    </source>
</evidence>
<sequence>MEQNLKLKDFLSLQQIETLQCLADEELSEAVYEKAKRIILLMAYQTLQKRAEEFFELQTQSVWDYQMTLECMEKWKSAISAIDDVLNADLRKIQNAD</sequence>
<evidence type="ECO:0000313" key="1">
    <source>
        <dbReference type="EMBL" id="OLU42270.1"/>
    </source>
</evidence>
<gene>
    <name evidence="1" type="ORF">BO222_01920</name>
</gene>
<dbReference type="GeneID" id="82201993"/>
<proteinExistence type="predicted"/>
<dbReference type="EMBL" id="MPJW01000062">
    <property type="protein sequence ID" value="OLU42270.1"/>
    <property type="molecule type" value="Genomic_DNA"/>
</dbReference>
<dbReference type="Proteomes" id="UP000186341">
    <property type="component" value="Unassembled WGS sequence"/>
</dbReference>
<reference evidence="1 2" key="1">
    <citation type="submission" date="2016-11" db="EMBL/GenBank/DDBJ databases">
        <title>Description of two novel members of the family Erysipelotrichaceae: Ileibacterium lipovorans gen. nov., sp. nov. and Dubosiella newyorkensis, gen. nov., sp. nov.</title>
        <authorList>
            <person name="Cox L.M."/>
            <person name="Sohn J."/>
            <person name="Tyrrell K.L."/>
            <person name="Citron D.M."/>
            <person name="Lawson P.A."/>
            <person name="Patel N.B."/>
            <person name="Iizumi T."/>
            <person name="Perez-Perez G.I."/>
            <person name="Goldstein E.J."/>
            <person name="Blaser M.J."/>
        </authorList>
    </citation>
    <scope>NUCLEOTIDE SEQUENCE [LARGE SCALE GENOMIC DNA]</scope>
    <source>
        <strain evidence="1 2">NYU-BL-A3</strain>
    </source>
</reference>
<accession>A0A1U7NIG1</accession>
<keyword evidence="2" id="KW-1185">Reference proteome</keyword>